<dbReference type="PROSITE" id="PS50977">
    <property type="entry name" value="HTH_TETR_2"/>
    <property type="match status" value="1"/>
</dbReference>
<protein>
    <submittedName>
        <fullName evidence="4">Transcriptional regulator, TetR family</fullName>
    </submittedName>
</protein>
<evidence type="ECO:0000256" key="2">
    <source>
        <dbReference type="PROSITE-ProRule" id="PRU00335"/>
    </source>
</evidence>
<dbReference type="RefSeq" id="WP_072901585.1">
    <property type="nucleotide sequence ID" value="NZ_FRAD01000004.1"/>
</dbReference>
<dbReference type="PANTHER" id="PTHR43479">
    <property type="entry name" value="ACREF/ENVCD OPERON REPRESSOR-RELATED"/>
    <property type="match status" value="1"/>
</dbReference>
<keyword evidence="1 2" id="KW-0238">DNA-binding</keyword>
<evidence type="ECO:0000259" key="3">
    <source>
        <dbReference type="PROSITE" id="PS50977"/>
    </source>
</evidence>
<organism evidence="4 5">
    <name type="scientific">Hathewaya proteolytica DSM 3090</name>
    <dbReference type="NCBI Taxonomy" id="1121331"/>
    <lineage>
        <taxon>Bacteria</taxon>
        <taxon>Bacillati</taxon>
        <taxon>Bacillota</taxon>
        <taxon>Clostridia</taxon>
        <taxon>Eubacteriales</taxon>
        <taxon>Clostridiaceae</taxon>
        <taxon>Hathewaya</taxon>
    </lineage>
</organism>
<evidence type="ECO:0000256" key="1">
    <source>
        <dbReference type="ARBA" id="ARBA00023125"/>
    </source>
</evidence>
<dbReference type="EMBL" id="FRAD01000004">
    <property type="protein sequence ID" value="SHJ53393.1"/>
    <property type="molecule type" value="Genomic_DNA"/>
</dbReference>
<dbReference type="InterPro" id="IPR050624">
    <property type="entry name" value="HTH-type_Tx_Regulator"/>
</dbReference>
<feature type="domain" description="HTH tetR-type" evidence="3">
    <location>
        <begin position="4"/>
        <end position="64"/>
    </location>
</feature>
<proteinExistence type="predicted"/>
<dbReference type="Pfam" id="PF14278">
    <property type="entry name" value="TetR_C_8"/>
    <property type="match status" value="1"/>
</dbReference>
<dbReference type="PANTHER" id="PTHR43479:SF7">
    <property type="entry name" value="TETR-FAMILY TRANSCRIPTIONAL REGULATOR"/>
    <property type="match status" value="1"/>
</dbReference>
<dbReference type="AlphaFoldDB" id="A0A1M6K348"/>
<accession>A0A1M6K348</accession>
<keyword evidence="5" id="KW-1185">Reference proteome</keyword>
<dbReference type="STRING" id="1121331.SAMN02745248_00320"/>
<name>A0A1M6K348_9CLOT</name>
<dbReference type="Gene3D" id="1.10.357.10">
    <property type="entry name" value="Tetracycline Repressor, domain 2"/>
    <property type="match status" value="1"/>
</dbReference>
<dbReference type="OrthoDB" id="9810250at2"/>
<dbReference type="SUPFAM" id="SSF46689">
    <property type="entry name" value="Homeodomain-like"/>
    <property type="match status" value="1"/>
</dbReference>
<dbReference type="InterPro" id="IPR039532">
    <property type="entry name" value="TetR_C_Firmicutes"/>
</dbReference>
<reference evidence="4 5" key="1">
    <citation type="submission" date="2016-11" db="EMBL/GenBank/DDBJ databases">
        <authorList>
            <person name="Jaros S."/>
            <person name="Januszkiewicz K."/>
            <person name="Wedrychowicz H."/>
        </authorList>
    </citation>
    <scope>NUCLEOTIDE SEQUENCE [LARGE SCALE GENOMIC DNA]</scope>
    <source>
        <strain evidence="4 5">DSM 3090</strain>
    </source>
</reference>
<sequence length="190" mass="22457">MAHQYTRNLIRDTFVKMLNEIPLNKITVTNIANECDINRNTFYYYYPDTYAIVTELFQNEIQKVIDEYNDTLCWEDAFLKATNFALKNRKAIYHIYNSLHREVLEKYIFDVAGNVMVRYVDKIGRHIGAVDDDIKLIAFLYQSALTQMVLHWISTGMKEDPEKLIRRVGKLFDGNIELSLKRSESLKDKW</sequence>
<evidence type="ECO:0000313" key="5">
    <source>
        <dbReference type="Proteomes" id="UP000183952"/>
    </source>
</evidence>
<dbReference type="GO" id="GO:0003677">
    <property type="term" value="F:DNA binding"/>
    <property type="evidence" value="ECO:0007669"/>
    <property type="project" value="UniProtKB-UniRule"/>
</dbReference>
<feature type="DNA-binding region" description="H-T-H motif" evidence="2">
    <location>
        <begin position="27"/>
        <end position="46"/>
    </location>
</feature>
<dbReference type="Proteomes" id="UP000183952">
    <property type="component" value="Unassembled WGS sequence"/>
</dbReference>
<dbReference type="InterPro" id="IPR001647">
    <property type="entry name" value="HTH_TetR"/>
</dbReference>
<gene>
    <name evidence="4" type="ORF">SAMN02745248_00320</name>
</gene>
<evidence type="ECO:0000313" key="4">
    <source>
        <dbReference type="EMBL" id="SHJ53393.1"/>
    </source>
</evidence>
<dbReference type="InterPro" id="IPR009057">
    <property type="entry name" value="Homeodomain-like_sf"/>
</dbReference>